<sequence length="205" mass="22035">MTAAISLGFVIALSSPPSLGTLTRVLIGWDTGVWTFLATIWVQMLTSTRDDVRLRATINDENAVTVLTVVCAATVASVVAIVLELGSTKGLALESKIMRSGLTGLTIFGAWFLIPTIFTQHYARIYYASDLDSPALDFPDGNLQPDYLDLLYFSFTIALASQTADIGLRGRSARRTVLAQSILAFYFNVTVLGLCVNIAASMVGS</sequence>
<gene>
    <name evidence="2" type="ORF">AWB75_06733</name>
</gene>
<protein>
    <submittedName>
        <fullName evidence="2">Membrane protein</fullName>
    </submittedName>
</protein>
<feature type="transmembrane region" description="Helical" evidence="1">
    <location>
        <begin position="63"/>
        <end position="85"/>
    </location>
</feature>
<organism evidence="2 3">
    <name type="scientific">Caballeronia catudaia</name>
    <dbReference type="NCBI Taxonomy" id="1777136"/>
    <lineage>
        <taxon>Bacteria</taxon>
        <taxon>Pseudomonadati</taxon>
        <taxon>Pseudomonadota</taxon>
        <taxon>Betaproteobacteria</taxon>
        <taxon>Burkholderiales</taxon>
        <taxon>Burkholderiaceae</taxon>
        <taxon>Caballeronia</taxon>
    </lineage>
</organism>
<evidence type="ECO:0000313" key="3">
    <source>
        <dbReference type="Proteomes" id="UP000054870"/>
    </source>
</evidence>
<evidence type="ECO:0000313" key="2">
    <source>
        <dbReference type="EMBL" id="SAK93867.1"/>
    </source>
</evidence>
<keyword evidence="1" id="KW-1133">Transmembrane helix</keyword>
<proteinExistence type="predicted"/>
<dbReference type="EMBL" id="FCOF02000067">
    <property type="protein sequence ID" value="SAK93867.1"/>
    <property type="molecule type" value="Genomic_DNA"/>
</dbReference>
<keyword evidence="1" id="KW-0472">Membrane</keyword>
<name>A0A158DJ83_9BURK</name>
<evidence type="ECO:0000256" key="1">
    <source>
        <dbReference type="SAM" id="Phobius"/>
    </source>
</evidence>
<comment type="caution">
    <text evidence="2">The sequence shown here is derived from an EMBL/GenBank/DDBJ whole genome shotgun (WGS) entry which is preliminary data.</text>
</comment>
<dbReference type="Proteomes" id="UP000054870">
    <property type="component" value="Unassembled WGS sequence"/>
</dbReference>
<feature type="transmembrane region" description="Helical" evidence="1">
    <location>
        <begin position="182"/>
        <end position="203"/>
    </location>
</feature>
<feature type="transmembrane region" description="Helical" evidence="1">
    <location>
        <begin position="97"/>
        <end position="118"/>
    </location>
</feature>
<reference evidence="2" key="1">
    <citation type="submission" date="2016-01" db="EMBL/GenBank/DDBJ databases">
        <authorList>
            <person name="Peeters C."/>
        </authorList>
    </citation>
    <scope>NUCLEOTIDE SEQUENCE [LARGE SCALE GENOMIC DNA]</scope>
    <source>
        <strain evidence="2">LMG 29318</strain>
    </source>
</reference>
<keyword evidence="3" id="KW-1185">Reference proteome</keyword>
<keyword evidence="1" id="KW-0812">Transmembrane</keyword>
<accession>A0A158DJ83</accession>
<dbReference type="AlphaFoldDB" id="A0A158DJ83"/>
<dbReference type="InterPro" id="IPR009781">
    <property type="entry name" value="DUF1345"/>
</dbReference>
<dbReference type="Pfam" id="PF07077">
    <property type="entry name" value="DUF1345"/>
    <property type="match status" value="1"/>
</dbReference>